<reference evidence="2 3" key="1">
    <citation type="journal article" date="2024" name="Ann. Entomol. Soc. Am.">
        <title>Genomic analyses of the southern and eastern yellowjacket wasps (Hymenoptera: Vespidae) reveal evolutionary signatures of social life.</title>
        <authorList>
            <person name="Catto M.A."/>
            <person name="Caine P.B."/>
            <person name="Orr S.E."/>
            <person name="Hunt B.G."/>
            <person name="Goodisman M.A.D."/>
        </authorList>
    </citation>
    <scope>NUCLEOTIDE SEQUENCE [LARGE SCALE GENOMIC DNA]</scope>
    <source>
        <strain evidence="2">233</strain>
        <tissue evidence="2">Head and thorax</tissue>
    </source>
</reference>
<protein>
    <submittedName>
        <fullName evidence="2">Uncharacterized protein</fullName>
    </submittedName>
</protein>
<gene>
    <name evidence="2" type="ORF">V1478_017429</name>
</gene>
<dbReference type="EMBL" id="JAUDFV010000164">
    <property type="protein sequence ID" value="KAL2712838.1"/>
    <property type="molecule type" value="Genomic_DNA"/>
</dbReference>
<accession>A0ABD1ZWX3</accession>
<proteinExistence type="predicted"/>
<feature type="compositionally biased region" description="Basic and acidic residues" evidence="1">
    <location>
        <begin position="1"/>
        <end position="17"/>
    </location>
</feature>
<organism evidence="2 3">
    <name type="scientific">Vespula squamosa</name>
    <name type="common">Southern yellow jacket</name>
    <name type="synonym">Wasp</name>
    <dbReference type="NCBI Taxonomy" id="30214"/>
    <lineage>
        <taxon>Eukaryota</taxon>
        <taxon>Metazoa</taxon>
        <taxon>Ecdysozoa</taxon>
        <taxon>Arthropoda</taxon>
        <taxon>Hexapoda</taxon>
        <taxon>Insecta</taxon>
        <taxon>Pterygota</taxon>
        <taxon>Neoptera</taxon>
        <taxon>Endopterygota</taxon>
        <taxon>Hymenoptera</taxon>
        <taxon>Apocrita</taxon>
        <taxon>Aculeata</taxon>
        <taxon>Vespoidea</taxon>
        <taxon>Vespidae</taxon>
        <taxon>Vespinae</taxon>
        <taxon>Vespula</taxon>
    </lineage>
</organism>
<keyword evidence="3" id="KW-1185">Reference proteome</keyword>
<feature type="region of interest" description="Disordered" evidence="1">
    <location>
        <begin position="1"/>
        <end position="38"/>
    </location>
</feature>
<dbReference type="AlphaFoldDB" id="A0ABD1ZWX3"/>
<evidence type="ECO:0000313" key="3">
    <source>
        <dbReference type="Proteomes" id="UP001607302"/>
    </source>
</evidence>
<dbReference type="Proteomes" id="UP001607302">
    <property type="component" value="Unassembled WGS sequence"/>
</dbReference>
<name>A0ABD1ZWX3_VESSQ</name>
<evidence type="ECO:0000313" key="2">
    <source>
        <dbReference type="EMBL" id="KAL2712838.1"/>
    </source>
</evidence>
<sequence length="180" mass="20210">MVAKEEKREEQGGKGEGEGEGEGGRGGGGEEKISWSAKRQRNHGSFELHFCSSAWYIEATLPSRFRMTTTTTTTTTTMKSSSTLTTTATTTMTVTVTVTVRIEDDSLHWNTCNFPSIPVTILSIVEEEILVENLGVYDETFIRDENFCRIEFVQGRKSREERIADVRRIRKSLRDSSVVS</sequence>
<comment type="caution">
    <text evidence="2">The sequence shown here is derived from an EMBL/GenBank/DDBJ whole genome shotgun (WGS) entry which is preliminary data.</text>
</comment>
<evidence type="ECO:0000256" key="1">
    <source>
        <dbReference type="SAM" id="MobiDB-lite"/>
    </source>
</evidence>